<name>A0ABV6NGP6_9BACI</name>
<protein>
    <submittedName>
        <fullName evidence="2">Thioredoxin family protein</fullName>
    </submittedName>
</protein>
<comment type="caution">
    <text evidence="2">The sequence shown here is derived from an EMBL/GenBank/DDBJ whole genome shotgun (WGS) entry which is preliminary data.</text>
</comment>
<keyword evidence="3" id="KW-1185">Reference proteome</keyword>
<dbReference type="RefSeq" id="WP_273840723.1">
    <property type="nucleotide sequence ID" value="NZ_JAQQWT010000002.1"/>
</dbReference>
<dbReference type="Gene3D" id="3.40.30.10">
    <property type="entry name" value="Glutaredoxin"/>
    <property type="match status" value="1"/>
</dbReference>
<organism evidence="2 3">
    <name type="scientific">Halalkalibacter alkalisediminis</name>
    <dbReference type="NCBI Taxonomy" id="935616"/>
    <lineage>
        <taxon>Bacteria</taxon>
        <taxon>Bacillati</taxon>
        <taxon>Bacillota</taxon>
        <taxon>Bacilli</taxon>
        <taxon>Bacillales</taxon>
        <taxon>Bacillaceae</taxon>
        <taxon>Halalkalibacter</taxon>
    </lineage>
</organism>
<evidence type="ECO:0000259" key="1">
    <source>
        <dbReference type="Pfam" id="PF00085"/>
    </source>
</evidence>
<proteinExistence type="predicted"/>
<gene>
    <name evidence="2" type="ORF">ACFFH4_12870</name>
</gene>
<evidence type="ECO:0000313" key="2">
    <source>
        <dbReference type="EMBL" id="MFC0559945.1"/>
    </source>
</evidence>
<reference evidence="2 3" key="1">
    <citation type="submission" date="2024-09" db="EMBL/GenBank/DDBJ databases">
        <authorList>
            <person name="Sun Q."/>
            <person name="Mori K."/>
        </authorList>
    </citation>
    <scope>NUCLEOTIDE SEQUENCE [LARGE SCALE GENOMIC DNA]</scope>
    <source>
        <strain evidence="2 3">NCAIM B.02301</strain>
    </source>
</reference>
<accession>A0ABV6NGP6</accession>
<dbReference type="Proteomes" id="UP001589833">
    <property type="component" value="Unassembled WGS sequence"/>
</dbReference>
<sequence length="119" mass="13496">MEEIVSNVLDKKLAARERLTIVFVYTPLCGTCKLAEGMLRVVESSFESLPMYSLNINHSPTFAQQWKIQSVPCLLVFQKGLGVERIYAFGSIGFLYNKLKPYATAWTLQKTNTNERGNE</sequence>
<evidence type="ECO:0000313" key="3">
    <source>
        <dbReference type="Proteomes" id="UP001589833"/>
    </source>
</evidence>
<dbReference type="InterPro" id="IPR013766">
    <property type="entry name" value="Thioredoxin_domain"/>
</dbReference>
<dbReference type="Pfam" id="PF00085">
    <property type="entry name" value="Thioredoxin"/>
    <property type="match status" value="1"/>
</dbReference>
<dbReference type="EMBL" id="JBHLTR010000017">
    <property type="protein sequence ID" value="MFC0559945.1"/>
    <property type="molecule type" value="Genomic_DNA"/>
</dbReference>
<dbReference type="SUPFAM" id="SSF52833">
    <property type="entry name" value="Thioredoxin-like"/>
    <property type="match status" value="1"/>
</dbReference>
<feature type="domain" description="Thioredoxin" evidence="1">
    <location>
        <begin position="8"/>
        <end position="84"/>
    </location>
</feature>
<dbReference type="InterPro" id="IPR036249">
    <property type="entry name" value="Thioredoxin-like_sf"/>
</dbReference>
<dbReference type="CDD" id="cd02947">
    <property type="entry name" value="TRX_family"/>
    <property type="match status" value="1"/>
</dbReference>